<dbReference type="SUPFAM" id="SSF56235">
    <property type="entry name" value="N-terminal nucleophile aminohydrolases (Ntn hydrolases)"/>
    <property type="match status" value="1"/>
</dbReference>
<name>A0ABQ8FFY7_9FUNG</name>
<dbReference type="InterPro" id="IPR035490">
    <property type="entry name" value="GlmS/FrlB_SIS"/>
</dbReference>
<feature type="domain" description="Glutamine amidotransferase type-2" evidence="11">
    <location>
        <begin position="2"/>
        <end position="291"/>
    </location>
</feature>
<proteinExistence type="predicted"/>
<evidence type="ECO:0000256" key="8">
    <source>
        <dbReference type="ARBA" id="ARBA00022962"/>
    </source>
</evidence>
<evidence type="ECO:0000256" key="6">
    <source>
        <dbReference type="ARBA" id="ARBA00022679"/>
    </source>
</evidence>
<dbReference type="InterPro" id="IPR046348">
    <property type="entry name" value="SIS_dom_sf"/>
</dbReference>
<dbReference type="CDD" id="cd00714">
    <property type="entry name" value="GFAT"/>
    <property type="match status" value="1"/>
</dbReference>
<organism evidence="13 14">
    <name type="scientific">Batrachochytrium salamandrivorans</name>
    <dbReference type="NCBI Taxonomy" id="1357716"/>
    <lineage>
        <taxon>Eukaryota</taxon>
        <taxon>Fungi</taxon>
        <taxon>Fungi incertae sedis</taxon>
        <taxon>Chytridiomycota</taxon>
        <taxon>Chytridiomycota incertae sedis</taxon>
        <taxon>Chytridiomycetes</taxon>
        <taxon>Rhizophydiales</taxon>
        <taxon>Rhizophydiales incertae sedis</taxon>
        <taxon>Batrachochytrium</taxon>
    </lineage>
</organism>
<evidence type="ECO:0000256" key="4">
    <source>
        <dbReference type="ARBA" id="ARBA00012916"/>
    </source>
</evidence>
<evidence type="ECO:0000256" key="7">
    <source>
        <dbReference type="ARBA" id="ARBA00022737"/>
    </source>
</evidence>
<dbReference type="EC" id="2.6.1.16" evidence="4"/>
<comment type="pathway">
    <text evidence="3">Nucleotide-sugar biosynthesis; UDP-N-acetyl-alpha-D-glucosamine biosynthesis; alpha-D-glucosamine 6-phosphate from D-fructose 6-phosphate: step 1/1.</text>
</comment>
<evidence type="ECO:0000256" key="10">
    <source>
        <dbReference type="ARBA" id="ARBA00033302"/>
    </source>
</evidence>
<dbReference type="Pfam" id="PF13522">
    <property type="entry name" value="GATase_6"/>
    <property type="match status" value="1"/>
</dbReference>
<dbReference type="InterPro" id="IPR029055">
    <property type="entry name" value="Ntn_hydrolases_N"/>
</dbReference>
<dbReference type="InterPro" id="IPR017932">
    <property type="entry name" value="GATase_2_dom"/>
</dbReference>
<keyword evidence="14" id="KW-1185">Reference proteome</keyword>
<evidence type="ECO:0000313" key="13">
    <source>
        <dbReference type="EMBL" id="KAH6597677.1"/>
    </source>
</evidence>
<dbReference type="PROSITE" id="PS51278">
    <property type="entry name" value="GATASE_TYPE_2"/>
    <property type="match status" value="1"/>
</dbReference>
<dbReference type="Gene3D" id="3.40.50.10490">
    <property type="entry name" value="Glucose-6-phosphate isomerase like protein, domain 1"/>
    <property type="match status" value="2"/>
</dbReference>
<protein>
    <recommendedName>
        <fullName evidence="4">glutamine--fructose-6-phosphate transaminase (isomerizing)</fullName>
        <ecNumber evidence="4">2.6.1.16</ecNumber>
    </recommendedName>
    <alternativeName>
        <fullName evidence="10">D-fructose-6-phosphate amidotransferase</fullName>
    </alternativeName>
    <alternativeName>
        <fullName evidence="9">Hexosephosphate aminotransferase</fullName>
    </alternativeName>
</protein>
<evidence type="ECO:0000256" key="1">
    <source>
        <dbReference type="ARBA" id="ARBA00001031"/>
    </source>
</evidence>
<feature type="domain" description="SIS" evidence="12">
    <location>
        <begin position="534"/>
        <end position="675"/>
    </location>
</feature>
<dbReference type="Gene3D" id="3.60.20.10">
    <property type="entry name" value="Glutamine Phosphoribosylpyrophosphate, subunit 1, domain 1"/>
    <property type="match status" value="1"/>
</dbReference>
<sequence>MCGIFAYVNYLVERDRKFIINTLLVGLSRLEYRGYDSAGLAVDGDSEGKVMLFKQVGKVAALRKKIEEIKDLDNDKIFVAHTGMAHTRWATHGVPSEMNSHPHRSDPTNEFTVVHNGIITNYKELRTVLEKFGFVFESDTDTEAVAKLAKYIYDTQVKVVGSSLTFYGLVKAVCKELEGAFALIFKSTHYPNEMVAARRGSPLLIGVKTSRKLKVDFVDVDTEVPEAVDDSNLLRADQPKIRRTHSRAFLGDDGVVCPIEFILASDASAVIEHTKKVLYLEDDDVAHICEGDLQIHRLRRDDHMSSVRPIQTLEQELAQIQKGSFSHFMQKEIYDQPESVVNTMRGRVNFDDHRVILGGLRSQLANIRRSRRIIFSACGTSFHSCVAVKSIFAELTEMPISVELSSSFLDERLSIFRDDVCIFVSQSGETKDTLLALQYCKERGALCVGVTNTVGSTISRETHCGVHINAGPEISVASTKAYTSQFIALTMIALQLSDDNFQKVARRSEIIEGLFCLSGDLKKTLALEPQIKKLAHELKDSTNMILLGRGYQSATCLEGALKIKEVTYIHAEGILAGELKHGPLALIEESMPILLLMTKDRHYSDSENALKQVTARCGKPIIIAHENDTTPLFDNLTSLRVPVTVDALQPIVNVLPLQLLSYHLAVARGIDPDSPRNLAKSVTTA</sequence>
<dbReference type="InterPro" id="IPR047084">
    <property type="entry name" value="GFAT_N"/>
</dbReference>
<dbReference type="InterPro" id="IPR035466">
    <property type="entry name" value="GlmS/AgaS_SIS"/>
</dbReference>
<keyword evidence="6" id="KW-0808">Transferase</keyword>
<dbReference type="SUPFAM" id="SSF53697">
    <property type="entry name" value="SIS domain"/>
    <property type="match status" value="1"/>
</dbReference>
<evidence type="ECO:0000256" key="5">
    <source>
        <dbReference type="ARBA" id="ARBA00022576"/>
    </source>
</evidence>
<keyword evidence="8" id="KW-0315">Glutamine amidotransferase</keyword>
<dbReference type="CDD" id="cd05008">
    <property type="entry name" value="SIS_GlmS_GlmD_1"/>
    <property type="match status" value="1"/>
</dbReference>
<comment type="caution">
    <text evidence="13">The sequence shown here is derived from an EMBL/GenBank/DDBJ whole genome shotgun (WGS) entry which is preliminary data.</text>
</comment>
<evidence type="ECO:0000313" key="14">
    <source>
        <dbReference type="Proteomes" id="UP001648503"/>
    </source>
</evidence>
<dbReference type="PANTHER" id="PTHR10937:SF0">
    <property type="entry name" value="GLUTAMINE--FRUCTOSE-6-PHOSPHATE TRANSAMINASE (ISOMERIZING)"/>
    <property type="match status" value="1"/>
</dbReference>
<accession>A0ABQ8FFY7</accession>
<comment type="catalytic activity">
    <reaction evidence="1">
        <text>D-fructose 6-phosphate + L-glutamine = D-glucosamine 6-phosphate + L-glutamate</text>
        <dbReference type="Rhea" id="RHEA:13237"/>
        <dbReference type="ChEBI" id="CHEBI:29985"/>
        <dbReference type="ChEBI" id="CHEBI:58359"/>
        <dbReference type="ChEBI" id="CHEBI:58725"/>
        <dbReference type="ChEBI" id="CHEBI:61527"/>
        <dbReference type="EC" id="2.6.1.16"/>
    </reaction>
</comment>
<dbReference type="Proteomes" id="UP001648503">
    <property type="component" value="Unassembled WGS sequence"/>
</dbReference>
<dbReference type="CDD" id="cd05009">
    <property type="entry name" value="SIS_GlmS_GlmD_2"/>
    <property type="match status" value="1"/>
</dbReference>
<evidence type="ECO:0000256" key="2">
    <source>
        <dbReference type="ARBA" id="ARBA00003267"/>
    </source>
</evidence>
<dbReference type="InterPro" id="IPR001347">
    <property type="entry name" value="SIS_dom"/>
</dbReference>
<evidence type="ECO:0000256" key="9">
    <source>
        <dbReference type="ARBA" id="ARBA00029805"/>
    </source>
</evidence>
<evidence type="ECO:0000256" key="3">
    <source>
        <dbReference type="ARBA" id="ARBA00004775"/>
    </source>
</evidence>
<dbReference type="PROSITE" id="PS51464">
    <property type="entry name" value="SIS"/>
    <property type="match status" value="2"/>
</dbReference>
<dbReference type="Pfam" id="PF01380">
    <property type="entry name" value="SIS"/>
    <property type="match status" value="2"/>
</dbReference>
<gene>
    <name evidence="13" type="ORF">BASA50_004282</name>
</gene>
<dbReference type="EMBL" id="JAFCIX010000136">
    <property type="protein sequence ID" value="KAH6597677.1"/>
    <property type="molecule type" value="Genomic_DNA"/>
</dbReference>
<reference evidence="13 14" key="1">
    <citation type="submission" date="2021-02" db="EMBL/GenBank/DDBJ databases">
        <title>Variation within the Batrachochytrium salamandrivorans European outbreak.</title>
        <authorList>
            <person name="Kelly M."/>
            <person name="Pasmans F."/>
            <person name="Shea T.P."/>
            <person name="Munoz J.F."/>
            <person name="Carranza S."/>
            <person name="Cuomo C.A."/>
            <person name="Martel A."/>
        </authorList>
    </citation>
    <scope>NUCLEOTIDE SEQUENCE [LARGE SCALE GENOMIC DNA]</scope>
    <source>
        <strain evidence="13 14">AMFP18/2</strain>
    </source>
</reference>
<evidence type="ECO:0000259" key="11">
    <source>
        <dbReference type="PROSITE" id="PS51278"/>
    </source>
</evidence>
<dbReference type="NCBIfam" id="NF001484">
    <property type="entry name" value="PRK00331.1"/>
    <property type="match status" value="1"/>
</dbReference>
<keyword evidence="7" id="KW-0677">Repeat</keyword>
<feature type="domain" description="SIS" evidence="12">
    <location>
        <begin position="360"/>
        <end position="502"/>
    </location>
</feature>
<dbReference type="PANTHER" id="PTHR10937">
    <property type="entry name" value="GLUCOSAMINE--FRUCTOSE-6-PHOSPHATE AMINOTRANSFERASE, ISOMERIZING"/>
    <property type="match status" value="1"/>
</dbReference>
<keyword evidence="5" id="KW-0032">Aminotransferase</keyword>
<comment type="function">
    <text evidence="2">Involved in amino sugar synthesis (formation of chitin, supplies the amino sugars of asparagine-linked oligosaccharides of glycoproteins).</text>
</comment>
<evidence type="ECO:0000259" key="12">
    <source>
        <dbReference type="PROSITE" id="PS51464"/>
    </source>
</evidence>